<evidence type="ECO:0000256" key="1">
    <source>
        <dbReference type="SAM" id="MobiDB-lite"/>
    </source>
</evidence>
<evidence type="ECO:0000313" key="3">
    <source>
        <dbReference type="Proteomes" id="UP000807159"/>
    </source>
</evidence>
<keyword evidence="3" id="KW-1185">Reference proteome</keyword>
<dbReference type="Proteomes" id="UP000807159">
    <property type="component" value="Chromosome 13"/>
</dbReference>
<feature type="non-terminal residue" evidence="2">
    <location>
        <position position="1"/>
    </location>
</feature>
<protein>
    <submittedName>
        <fullName evidence="2">Uncharacterized protein</fullName>
    </submittedName>
</protein>
<name>A0A8T2XD03_POPDE</name>
<gene>
    <name evidence="2" type="ORF">H0E87_022705</name>
</gene>
<proteinExistence type="predicted"/>
<reference evidence="2" key="1">
    <citation type="journal article" date="2021" name="J. Hered.">
        <title>Genome Assembly of Salicaceae Populus deltoides (Eastern Cottonwood) I-69 Based on Nanopore Sequencing and Hi-C Technologies.</title>
        <authorList>
            <person name="Bai S."/>
            <person name="Wu H."/>
            <person name="Zhang J."/>
            <person name="Pan Z."/>
            <person name="Zhao W."/>
            <person name="Li Z."/>
            <person name="Tong C."/>
        </authorList>
    </citation>
    <scope>NUCLEOTIDE SEQUENCE</scope>
    <source>
        <tissue evidence="2">Leaf</tissue>
    </source>
</reference>
<dbReference type="EMBL" id="JACEGQ020000013">
    <property type="protein sequence ID" value="KAH8490273.1"/>
    <property type="molecule type" value="Genomic_DNA"/>
</dbReference>
<dbReference type="AlphaFoldDB" id="A0A8T2XD03"/>
<organism evidence="2 3">
    <name type="scientific">Populus deltoides</name>
    <name type="common">Eastern poplar</name>
    <name type="synonym">Eastern cottonwood</name>
    <dbReference type="NCBI Taxonomy" id="3696"/>
    <lineage>
        <taxon>Eukaryota</taxon>
        <taxon>Viridiplantae</taxon>
        <taxon>Streptophyta</taxon>
        <taxon>Embryophyta</taxon>
        <taxon>Tracheophyta</taxon>
        <taxon>Spermatophyta</taxon>
        <taxon>Magnoliopsida</taxon>
        <taxon>eudicotyledons</taxon>
        <taxon>Gunneridae</taxon>
        <taxon>Pentapetalae</taxon>
        <taxon>rosids</taxon>
        <taxon>fabids</taxon>
        <taxon>Malpighiales</taxon>
        <taxon>Salicaceae</taxon>
        <taxon>Saliceae</taxon>
        <taxon>Populus</taxon>
    </lineage>
</organism>
<feature type="region of interest" description="Disordered" evidence="1">
    <location>
        <begin position="38"/>
        <end position="74"/>
    </location>
</feature>
<accession>A0A8T2XD03</accession>
<comment type="caution">
    <text evidence="2">The sequence shown here is derived from an EMBL/GenBank/DDBJ whole genome shotgun (WGS) entry which is preliminary data.</text>
</comment>
<evidence type="ECO:0000313" key="2">
    <source>
        <dbReference type="EMBL" id="KAH8490273.1"/>
    </source>
</evidence>
<sequence length="74" mass="8000">HFEAGQDPSLWGWQDSFSFDLDMTLLFLEHPKPVPLGSQDLVSHGSCHNPAPFKAGQNLDSPGSRLHPATFGAG</sequence>